<sequence length="122" mass="13365">MSIIENTTTTSGVIEHVDPTTLVIEANVRPSAALTVEFIQSIRARGFITPVLARRDEHGNVLVRAGQRRTLGAREAGVATIPVYVIDADETTADRIVQQMIENDRREAMTIVLGSKEPLITK</sequence>
<organism evidence="2 3">
    <name type="scientific">Clavibacter californiensis</name>
    <dbReference type="NCBI Taxonomy" id="1401995"/>
    <lineage>
        <taxon>Bacteria</taxon>
        <taxon>Bacillati</taxon>
        <taxon>Actinomycetota</taxon>
        <taxon>Actinomycetes</taxon>
        <taxon>Micrococcales</taxon>
        <taxon>Microbacteriaceae</taxon>
        <taxon>Clavibacter</taxon>
    </lineage>
</organism>
<reference evidence="2 3" key="1">
    <citation type="submission" date="2018-08" db="EMBL/GenBank/DDBJ databases">
        <title>Genome Sequence of Clavibacter michiganensis Subspecies type strains, and the Atypical Peach-Colored Strains Isolated from Tomato.</title>
        <authorList>
            <person name="Osdaghi E."/>
            <person name="Portier P."/>
            <person name="Briand M."/>
            <person name="Jacques M.-A."/>
        </authorList>
    </citation>
    <scope>NUCLEOTIDE SEQUENCE [LARGE SCALE GENOMIC DNA]</scope>
    <source>
        <strain evidence="2 3">CFBP 8216</strain>
    </source>
</reference>
<dbReference type="Gene3D" id="3.90.1530.10">
    <property type="entry name" value="Conserved hypothetical protein from pyrococcus furiosus pfu- 392566-001, ParB domain"/>
    <property type="match status" value="1"/>
</dbReference>
<dbReference type="Proteomes" id="UP000265355">
    <property type="component" value="Unassembled WGS sequence"/>
</dbReference>
<feature type="domain" description="ParB-like N-terminal" evidence="1">
    <location>
        <begin position="15"/>
        <end position="104"/>
    </location>
</feature>
<dbReference type="InterPro" id="IPR036086">
    <property type="entry name" value="ParB/Sulfiredoxin_sf"/>
</dbReference>
<proteinExistence type="predicted"/>
<name>A0ABX9NCK5_9MICO</name>
<evidence type="ECO:0000259" key="1">
    <source>
        <dbReference type="SMART" id="SM00470"/>
    </source>
</evidence>
<accession>A0ABX9NCK5</accession>
<protein>
    <recommendedName>
        <fullName evidence="1">ParB-like N-terminal domain-containing protein</fullName>
    </recommendedName>
</protein>
<comment type="caution">
    <text evidence="2">The sequence shown here is derived from an EMBL/GenBank/DDBJ whole genome shotgun (WGS) entry which is preliminary data.</text>
</comment>
<evidence type="ECO:0000313" key="2">
    <source>
        <dbReference type="EMBL" id="RII94847.1"/>
    </source>
</evidence>
<dbReference type="SMART" id="SM00470">
    <property type="entry name" value="ParB"/>
    <property type="match status" value="1"/>
</dbReference>
<dbReference type="PANTHER" id="PTHR33375:SF1">
    <property type="entry name" value="CHROMOSOME-PARTITIONING PROTEIN PARB-RELATED"/>
    <property type="match status" value="1"/>
</dbReference>
<dbReference type="Pfam" id="PF02195">
    <property type="entry name" value="ParB_N"/>
    <property type="match status" value="1"/>
</dbReference>
<keyword evidence="3" id="KW-1185">Reference proteome</keyword>
<dbReference type="InterPro" id="IPR003115">
    <property type="entry name" value="ParB_N"/>
</dbReference>
<dbReference type="InterPro" id="IPR050336">
    <property type="entry name" value="Chromosome_partition/occlusion"/>
</dbReference>
<gene>
    <name evidence="2" type="ORF">DZF98_00030</name>
</gene>
<dbReference type="PANTHER" id="PTHR33375">
    <property type="entry name" value="CHROMOSOME-PARTITIONING PROTEIN PARB-RELATED"/>
    <property type="match status" value="1"/>
</dbReference>
<evidence type="ECO:0000313" key="3">
    <source>
        <dbReference type="Proteomes" id="UP000265355"/>
    </source>
</evidence>
<dbReference type="SUPFAM" id="SSF110849">
    <property type="entry name" value="ParB/Sulfiredoxin"/>
    <property type="match status" value="1"/>
</dbReference>
<dbReference type="RefSeq" id="WP_119372057.1">
    <property type="nucleotide sequence ID" value="NZ_CP040793.1"/>
</dbReference>
<dbReference type="EMBL" id="QWEE01000001">
    <property type="protein sequence ID" value="RII94847.1"/>
    <property type="molecule type" value="Genomic_DNA"/>
</dbReference>